<evidence type="ECO:0000256" key="1">
    <source>
        <dbReference type="SAM" id="Phobius"/>
    </source>
</evidence>
<organism evidence="2">
    <name type="scientific">marine sediment metagenome</name>
    <dbReference type="NCBI Taxonomy" id="412755"/>
    <lineage>
        <taxon>unclassified sequences</taxon>
        <taxon>metagenomes</taxon>
        <taxon>ecological metagenomes</taxon>
    </lineage>
</organism>
<accession>A0A0F9C8B1</accession>
<keyword evidence="1" id="KW-0472">Membrane</keyword>
<reference evidence="2" key="1">
    <citation type="journal article" date="2015" name="Nature">
        <title>Complex archaea that bridge the gap between prokaryotes and eukaryotes.</title>
        <authorList>
            <person name="Spang A."/>
            <person name="Saw J.H."/>
            <person name="Jorgensen S.L."/>
            <person name="Zaremba-Niedzwiedzka K."/>
            <person name="Martijn J."/>
            <person name="Lind A.E."/>
            <person name="van Eijk R."/>
            <person name="Schleper C."/>
            <person name="Guy L."/>
            <person name="Ettema T.J."/>
        </authorList>
    </citation>
    <scope>NUCLEOTIDE SEQUENCE</scope>
</reference>
<gene>
    <name evidence="2" type="ORF">LCGC14_2353760</name>
</gene>
<proteinExistence type="predicted"/>
<keyword evidence="1" id="KW-0812">Transmembrane</keyword>
<keyword evidence="1" id="KW-1133">Transmembrane helix</keyword>
<comment type="caution">
    <text evidence="2">The sequence shown here is derived from an EMBL/GenBank/DDBJ whole genome shotgun (WGS) entry which is preliminary data.</text>
</comment>
<evidence type="ECO:0000313" key="2">
    <source>
        <dbReference type="EMBL" id="KKL45623.1"/>
    </source>
</evidence>
<dbReference type="EMBL" id="LAZR01034322">
    <property type="protein sequence ID" value="KKL45623.1"/>
    <property type="molecule type" value="Genomic_DNA"/>
</dbReference>
<feature type="transmembrane region" description="Helical" evidence="1">
    <location>
        <begin position="26"/>
        <end position="56"/>
    </location>
</feature>
<sequence length="237" mass="27575">MFNTTMSTSLLIATRAITWDMDWDSFLINIYAGFIYFFLGIVFSIWLIPLFTVRLLKHKNHKFLRSKIAYSITSICDFFNQMPVEFRVNSETCTIKVKNLNYPQAEDFVAILKPDLFKMGAIENLVLNLLKFSGESESIDRYELMNSELKRIKELRESLEEITGLHHNTLETGVINEISQLCLEIRTVEKRSKSNITHEYLTGEKEGIHGMGELKQVYEKAFVLLKNLVKQRDFSII</sequence>
<dbReference type="AlphaFoldDB" id="A0A0F9C8B1"/>
<protein>
    <submittedName>
        <fullName evidence="2">Uncharacterized protein</fullName>
    </submittedName>
</protein>
<name>A0A0F9C8B1_9ZZZZ</name>